<feature type="domain" description="Cation efflux protein cytoplasmic" evidence="9">
    <location>
        <begin position="292"/>
        <end position="364"/>
    </location>
</feature>
<evidence type="ECO:0000259" key="9">
    <source>
        <dbReference type="Pfam" id="PF16916"/>
    </source>
</evidence>
<feature type="domain" description="Cation efflux protein transmembrane" evidence="8">
    <location>
        <begin position="97"/>
        <end position="281"/>
    </location>
</feature>
<evidence type="ECO:0000256" key="1">
    <source>
        <dbReference type="ARBA" id="ARBA00004127"/>
    </source>
</evidence>
<protein>
    <submittedName>
        <fullName evidence="10">Uncharacterized protein</fullName>
    </submittedName>
</protein>
<dbReference type="EMBL" id="PJQL01001012">
    <property type="protein sequence ID" value="RCH91151.1"/>
    <property type="molecule type" value="Genomic_DNA"/>
</dbReference>
<dbReference type="Proteomes" id="UP000252139">
    <property type="component" value="Unassembled WGS sequence"/>
</dbReference>
<evidence type="ECO:0000313" key="11">
    <source>
        <dbReference type="Proteomes" id="UP000252139"/>
    </source>
</evidence>
<dbReference type="InterPro" id="IPR036837">
    <property type="entry name" value="Cation_efflux_CTD_sf"/>
</dbReference>
<dbReference type="GO" id="GO:0008324">
    <property type="term" value="F:monoatomic cation transmembrane transporter activity"/>
    <property type="evidence" value="ECO:0007669"/>
    <property type="project" value="InterPro"/>
</dbReference>
<dbReference type="SUPFAM" id="SSF161111">
    <property type="entry name" value="Cation efflux protein transmembrane domain-like"/>
    <property type="match status" value="1"/>
</dbReference>
<comment type="caution">
    <text evidence="10">The sequence shown here is derived from an EMBL/GenBank/DDBJ whole genome shotgun (WGS) entry which is preliminary data.</text>
</comment>
<evidence type="ECO:0000256" key="7">
    <source>
        <dbReference type="SAM" id="Phobius"/>
    </source>
</evidence>
<dbReference type="Pfam" id="PF16916">
    <property type="entry name" value="ZT_dimer"/>
    <property type="match status" value="1"/>
</dbReference>
<dbReference type="STRING" id="86630.A0A367JN77"/>
<evidence type="ECO:0000256" key="6">
    <source>
        <dbReference type="ARBA" id="ARBA00023136"/>
    </source>
</evidence>
<organism evidence="10 11">
    <name type="scientific">Rhizopus azygosporus</name>
    <name type="common">Rhizopus microsporus var. azygosporus</name>
    <dbReference type="NCBI Taxonomy" id="86630"/>
    <lineage>
        <taxon>Eukaryota</taxon>
        <taxon>Fungi</taxon>
        <taxon>Fungi incertae sedis</taxon>
        <taxon>Mucoromycota</taxon>
        <taxon>Mucoromycotina</taxon>
        <taxon>Mucoromycetes</taxon>
        <taxon>Mucorales</taxon>
        <taxon>Mucorineae</taxon>
        <taxon>Rhizopodaceae</taxon>
        <taxon>Rhizopus</taxon>
    </lineage>
</organism>
<dbReference type="SUPFAM" id="SSF160240">
    <property type="entry name" value="Cation efflux protein cytoplasmic domain-like"/>
    <property type="match status" value="1"/>
</dbReference>
<feature type="transmembrane region" description="Helical" evidence="7">
    <location>
        <begin position="195"/>
        <end position="216"/>
    </location>
</feature>
<keyword evidence="2" id="KW-0813">Transport</keyword>
<dbReference type="Gene3D" id="1.20.1510.10">
    <property type="entry name" value="Cation efflux protein transmembrane domain"/>
    <property type="match status" value="1"/>
</dbReference>
<dbReference type="PANTHER" id="PTHR43840:SF13">
    <property type="entry name" value="CATION EFFLUX PROTEIN CYTOPLASMIC DOMAIN-CONTAINING PROTEIN"/>
    <property type="match status" value="1"/>
</dbReference>
<dbReference type="InterPro" id="IPR002524">
    <property type="entry name" value="Cation_efflux"/>
</dbReference>
<dbReference type="InterPro" id="IPR027470">
    <property type="entry name" value="Cation_efflux_CTD"/>
</dbReference>
<dbReference type="NCBIfam" id="TIGR01297">
    <property type="entry name" value="CDF"/>
    <property type="match status" value="1"/>
</dbReference>
<dbReference type="GO" id="GO:0098771">
    <property type="term" value="P:inorganic ion homeostasis"/>
    <property type="evidence" value="ECO:0007669"/>
    <property type="project" value="UniProtKB-ARBA"/>
</dbReference>
<dbReference type="InterPro" id="IPR027469">
    <property type="entry name" value="Cation_efflux_TMD_sf"/>
</dbReference>
<dbReference type="InterPro" id="IPR058533">
    <property type="entry name" value="Cation_efflux_TM"/>
</dbReference>
<keyword evidence="5" id="KW-0406">Ion transport</keyword>
<evidence type="ECO:0000313" key="10">
    <source>
        <dbReference type="EMBL" id="RCH91151.1"/>
    </source>
</evidence>
<evidence type="ECO:0000259" key="8">
    <source>
        <dbReference type="Pfam" id="PF01545"/>
    </source>
</evidence>
<reference evidence="10 11" key="1">
    <citation type="journal article" date="2018" name="G3 (Bethesda)">
        <title>Phylogenetic and Phylogenomic Definition of Rhizopus Species.</title>
        <authorList>
            <person name="Gryganskyi A.P."/>
            <person name="Golan J."/>
            <person name="Dolatabadi S."/>
            <person name="Mondo S."/>
            <person name="Robb S."/>
            <person name="Idnurm A."/>
            <person name="Muszewska A."/>
            <person name="Steczkiewicz K."/>
            <person name="Masonjones S."/>
            <person name="Liao H.L."/>
            <person name="Gajdeczka M.T."/>
            <person name="Anike F."/>
            <person name="Vuek A."/>
            <person name="Anishchenko I.M."/>
            <person name="Voigt K."/>
            <person name="de Hoog G.S."/>
            <person name="Smith M.E."/>
            <person name="Heitman J."/>
            <person name="Vilgalys R."/>
            <person name="Stajich J.E."/>
        </authorList>
    </citation>
    <scope>NUCLEOTIDE SEQUENCE [LARGE SCALE GENOMIC DNA]</scope>
    <source>
        <strain evidence="10 11">CBS 357.93</strain>
    </source>
</reference>
<proteinExistence type="predicted"/>
<keyword evidence="4 7" id="KW-1133">Transmembrane helix</keyword>
<feature type="transmembrane region" description="Helical" evidence="7">
    <location>
        <begin position="92"/>
        <end position="114"/>
    </location>
</feature>
<dbReference type="PANTHER" id="PTHR43840">
    <property type="entry name" value="MITOCHONDRIAL METAL TRANSPORTER 1-RELATED"/>
    <property type="match status" value="1"/>
</dbReference>
<keyword evidence="6 7" id="KW-0472">Membrane</keyword>
<evidence type="ECO:0000256" key="5">
    <source>
        <dbReference type="ARBA" id="ARBA00023065"/>
    </source>
</evidence>
<accession>A0A367JN77</accession>
<comment type="subcellular location">
    <subcellularLocation>
        <location evidence="1">Endomembrane system</location>
        <topology evidence="1">Multi-pass membrane protein</topology>
    </subcellularLocation>
</comment>
<feature type="transmembrane region" description="Helical" evidence="7">
    <location>
        <begin position="260"/>
        <end position="278"/>
    </location>
</feature>
<feature type="transmembrane region" description="Helical" evidence="7">
    <location>
        <begin position="237"/>
        <end position="254"/>
    </location>
</feature>
<sequence length="377" mass="41996">MSFVETVELKHRRSHLSLDNTIESTVLKDDPLCLEKQKMTDDYISKTLKGQKKLQKFYKNQNELIDSMLTALDKNTQEEEEEETKQLLKLKIAIYGSVVANVLLFTLQLVAAVSSGSLSIFSTMADAFMDLLSSTVLLWASRQANKTNLTKYPAGKSRMESVGIIIFSCLMSCVALFLIIESAQKLVENDHSPDLTYLAIGFVSSALAVKLLLFIYCQSLSKFNSAKVLAQDHRNDLLVNSLGLTTGIVGSRIAPWVDPVGSIIIALIILYSWTSTLIEHIPMVVGKSADTQFLNTITYIALTHPGVTMVDTCRAYYAGNNLFVEVDIVLPPTMELRESHDIGEALQTKLESLPDIERAFVHVDYETSHKPEHQKSK</sequence>
<evidence type="ECO:0000256" key="4">
    <source>
        <dbReference type="ARBA" id="ARBA00022989"/>
    </source>
</evidence>
<keyword evidence="3 7" id="KW-0812">Transmembrane</keyword>
<keyword evidence="11" id="KW-1185">Reference proteome</keyword>
<dbReference type="GO" id="GO:0016020">
    <property type="term" value="C:membrane"/>
    <property type="evidence" value="ECO:0007669"/>
    <property type="project" value="InterPro"/>
</dbReference>
<feature type="transmembrane region" description="Helical" evidence="7">
    <location>
        <begin position="120"/>
        <end position="140"/>
    </location>
</feature>
<dbReference type="FunFam" id="1.20.1510.10:FF:000005">
    <property type="entry name" value="Putative Cation diffusion facilitator 1"/>
    <property type="match status" value="1"/>
</dbReference>
<dbReference type="AlphaFoldDB" id="A0A367JN77"/>
<feature type="transmembrane region" description="Helical" evidence="7">
    <location>
        <begin position="161"/>
        <end position="180"/>
    </location>
</feature>
<dbReference type="Gene3D" id="3.30.70.1350">
    <property type="entry name" value="Cation efflux protein, cytoplasmic domain"/>
    <property type="match status" value="1"/>
</dbReference>
<dbReference type="GO" id="GO:0012505">
    <property type="term" value="C:endomembrane system"/>
    <property type="evidence" value="ECO:0007669"/>
    <property type="project" value="UniProtKB-SubCell"/>
</dbReference>
<dbReference type="OrthoDB" id="78296at2759"/>
<gene>
    <name evidence="10" type="ORF">CU097_002745</name>
</gene>
<name>A0A367JN77_RHIAZ</name>
<dbReference type="GO" id="GO:0030003">
    <property type="term" value="P:intracellular monoatomic cation homeostasis"/>
    <property type="evidence" value="ECO:0007669"/>
    <property type="project" value="UniProtKB-ARBA"/>
</dbReference>
<dbReference type="FunFam" id="3.30.70.1350:FF:000001">
    <property type="entry name" value="Metal tolerance protein 11"/>
    <property type="match status" value="1"/>
</dbReference>
<evidence type="ECO:0000256" key="2">
    <source>
        <dbReference type="ARBA" id="ARBA00022448"/>
    </source>
</evidence>
<dbReference type="Pfam" id="PF01545">
    <property type="entry name" value="Cation_efflux"/>
    <property type="match status" value="1"/>
</dbReference>
<dbReference type="InterPro" id="IPR050291">
    <property type="entry name" value="CDF_Transporter"/>
</dbReference>
<evidence type="ECO:0000256" key="3">
    <source>
        <dbReference type="ARBA" id="ARBA00022692"/>
    </source>
</evidence>